<accession>A0A8S1HUK0</accession>
<dbReference type="InterPro" id="IPR009057">
    <property type="entry name" value="Homeodomain-like_sf"/>
</dbReference>
<comment type="subcellular location">
    <subcellularLocation>
        <location evidence="1">Nucleus</location>
    </subcellularLocation>
</comment>
<dbReference type="GO" id="GO:0005634">
    <property type="term" value="C:nucleus"/>
    <property type="evidence" value="ECO:0007669"/>
    <property type="project" value="UniProtKB-SubCell"/>
</dbReference>
<keyword evidence="2" id="KW-0175">Coiled coil</keyword>
<gene>
    <name evidence="4" type="ORF">CAUJ_LOCUS15388</name>
</gene>
<proteinExistence type="predicted"/>
<comment type="caution">
    <text evidence="4">The sequence shown here is derived from an EMBL/GenBank/DDBJ whole genome shotgun (WGS) entry which is preliminary data.</text>
</comment>
<evidence type="ECO:0000256" key="3">
    <source>
        <dbReference type="SAM" id="MobiDB-lite"/>
    </source>
</evidence>
<feature type="region of interest" description="Disordered" evidence="3">
    <location>
        <begin position="592"/>
        <end position="737"/>
    </location>
</feature>
<feature type="region of interest" description="Disordered" evidence="3">
    <location>
        <begin position="764"/>
        <end position="788"/>
    </location>
</feature>
<organism evidence="4 5">
    <name type="scientific">Caenorhabditis auriculariae</name>
    <dbReference type="NCBI Taxonomy" id="2777116"/>
    <lineage>
        <taxon>Eukaryota</taxon>
        <taxon>Metazoa</taxon>
        <taxon>Ecdysozoa</taxon>
        <taxon>Nematoda</taxon>
        <taxon>Chromadorea</taxon>
        <taxon>Rhabditida</taxon>
        <taxon>Rhabditina</taxon>
        <taxon>Rhabditomorpha</taxon>
        <taxon>Rhabditoidea</taxon>
        <taxon>Rhabditidae</taxon>
        <taxon>Peloderinae</taxon>
        <taxon>Caenorhabditis</taxon>
    </lineage>
</organism>
<dbReference type="PANTHER" id="PTHR46068">
    <property type="entry name" value="PROTEIN CBG27172"/>
    <property type="match status" value="1"/>
</dbReference>
<dbReference type="GO" id="GO:0003676">
    <property type="term" value="F:nucleic acid binding"/>
    <property type="evidence" value="ECO:0007669"/>
    <property type="project" value="InterPro"/>
</dbReference>
<feature type="compositionally biased region" description="Polar residues" evidence="3">
    <location>
        <begin position="402"/>
        <end position="413"/>
    </location>
</feature>
<feature type="compositionally biased region" description="Acidic residues" evidence="3">
    <location>
        <begin position="649"/>
        <end position="659"/>
    </location>
</feature>
<dbReference type="InterPro" id="IPR036397">
    <property type="entry name" value="RNaseH_sf"/>
</dbReference>
<evidence type="ECO:0000313" key="4">
    <source>
        <dbReference type="EMBL" id="CAD6199486.1"/>
    </source>
</evidence>
<evidence type="ECO:0000256" key="1">
    <source>
        <dbReference type="ARBA" id="ARBA00004123"/>
    </source>
</evidence>
<feature type="coiled-coil region" evidence="2">
    <location>
        <begin position="516"/>
        <end position="572"/>
    </location>
</feature>
<dbReference type="AlphaFoldDB" id="A0A8S1HUK0"/>
<keyword evidence="5" id="KW-1185">Reference proteome</keyword>
<dbReference type="Gene3D" id="3.30.420.10">
    <property type="entry name" value="Ribonuclease H-like superfamily/Ribonuclease H"/>
    <property type="match status" value="1"/>
</dbReference>
<evidence type="ECO:0000256" key="2">
    <source>
        <dbReference type="SAM" id="Coils"/>
    </source>
</evidence>
<protein>
    <submittedName>
        <fullName evidence="4">Uncharacterized protein</fullName>
    </submittedName>
</protein>
<evidence type="ECO:0000313" key="5">
    <source>
        <dbReference type="Proteomes" id="UP000835052"/>
    </source>
</evidence>
<sequence length="1083" mass="123272">MVAPSPYRTAIIDCVKSGMTNSEIVKKLKVPRVLVFRTAQRYRRLGASDDMQRRGRPVTVTTPEAVKAVREKIRRTPERSNYCQGQAEDDSLAYAERSLPQSKKQDIPDEKGLKAARWHERWLASDDAIYRRENLHCGGEQGGQNHWIIATDYQNACEKGKILNKTSHPASVMVFAGITADGKTPLIFVDPGVKGVALSQFSQQKPIMDLPAGRRPRSSCQRDSRVLSRQFSEFISAADWPASSPDLNPMDYAVWIYLTEKVSSKNYPSIKALKTALIKKWDEIDDDYPRAVIDAYPKRLKAVIKAKGRPSPIKIGTSLASLKSRMDDEDDSFYDEIVMRSETTVENFRRPADPEVDRFSDDSFDEPIFSAARSNGDVTATRQSSEQCFVVHPQRPVLKELPSNSETPSQASIAATPGASSEAPPTTPLRPPQVASVASTSFARHGSDNSFFHGFQSSQRAEREALKASEFIDDADISTVIHAVFYPSSPGRTPKALADSQLTNSFYAQPAAPGELILLRRRVDNLVREKEKVEKDLRTSMVDQQSRHESKIKEKEEEMKRMKLEIEELKAQCFMQKMKKDPVSMAPPSPIIPLATSTPTRFSAVPNNRPMRPTPLQNRRGQSGFMVSSMPRPSRGDISVFRHRRPSEDEPFSDEDETFELMRSRDLNLYSTPRPKIPAESDEPPAKRRPMVPSSSHAFRSPVVSHQTRTPAREPPRAVKRPASNHDDTNLSDALSQKVVIEPERHSDVDKADIRQICRSFEKHAVQRRPKQRSFENDDRKNSSVAPSNLIQKKIVSAKYLERCKKAEKAKGKKSVNLLKEQNEREAASKYLCLRCNIVPRPRPDVIGKMTFDEDSEVKKRWEVEEEKRVEADRAAAYLPFEELMKEQLAQRAQDANENSEPVKWSEELVEAQFQAREELREECRRDFLSITGRTLRQIRAEKLRTLEVQYIEKIRNREDIEVTSFKYLEDDYIWTSDDSDSDFDDVDLLGDYCECCRQLEQRQRRQSRRERALLRLKIKCVDLVADMSSMTLDFQPAKNIFEKKKQTVAPPPSVQFIDLTGDDVGRVAAPVDELMEDDFDEE</sequence>
<dbReference type="PANTHER" id="PTHR46068:SF1">
    <property type="entry name" value="TRANSPOSASE IS30-LIKE HTH DOMAIN-CONTAINING PROTEIN"/>
    <property type="match status" value="1"/>
</dbReference>
<dbReference type="EMBL" id="CAJGYM010000178">
    <property type="protein sequence ID" value="CAD6199486.1"/>
    <property type="molecule type" value="Genomic_DNA"/>
</dbReference>
<feature type="compositionally biased region" description="Polar residues" evidence="3">
    <location>
        <begin position="693"/>
        <end position="710"/>
    </location>
</feature>
<dbReference type="Proteomes" id="UP000835052">
    <property type="component" value="Unassembled WGS sequence"/>
</dbReference>
<reference evidence="4" key="1">
    <citation type="submission" date="2020-10" db="EMBL/GenBank/DDBJ databases">
        <authorList>
            <person name="Kikuchi T."/>
        </authorList>
    </citation>
    <scope>NUCLEOTIDE SEQUENCE</scope>
    <source>
        <strain evidence="4">NKZ352</strain>
    </source>
</reference>
<feature type="region of interest" description="Disordered" evidence="3">
    <location>
        <begin position="397"/>
        <end position="433"/>
    </location>
</feature>
<feature type="compositionally biased region" description="Basic and acidic residues" evidence="3">
    <location>
        <begin position="773"/>
        <end position="782"/>
    </location>
</feature>
<dbReference type="SUPFAM" id="SSF46689">
    <property type="entry name" value="Homeodomain-like"/>
    <property type="match status" value="1"/>
</dbReference>
<name>A0A8S1HUK0_9PELO</name>